<dbReference type="PANTHER" id="PTHR47293">
    <property type="entry name" value="JACALIN-RELATED LECTIN 3"/>
    <property type="match status" value="1"/>
</dbReference>
<dbReference type="Proteomes" id="UP000266723">
    <property type="component" value="Unassembled WGS sequence"/>
</dbReference>
<comment type="caution">
    <text evidence="4">The sequence shown here is derived from an EMBL/GenBank/DDBJ whole genome shotgun (WGS) entry which is preliminary data.</text>
</comment>
<dbReference type="CDD" id="cd09612">
    <property type="entry name" value="Jacalin"/>
    <property type="match status" value="2"/>
</dbReference>
<keyword evidence="5" id="KW-1185">Reference proteome</keyword>
<evidence type="ECO:0000313" key="5">
    <source>
        <dbReference type="Proteomes" id="UP000266723"/>
    </source>
</evidence>
<feature type="domain" description="Jacalin-type lectin" evidence="3">
    <location>
        <begin position="169"/>
        <end position="310"/>
    </location>
</feature>
<dbReference type="PROSITE" id="PS51752">
    <property type="entry name" value="JACALIN_LECTIN"/>
    <property type="match status" value="3"/>
</dbReference>
<evidence type="ECO:0000259" key="3">
    <source>
        <dbReference type="PROSITE" id="PS51752"/>
    </source>
</evidence>
<feature type="domain" description="Jacalin-type lectin" evidence="3">
    <location>
        <begin position="326"/>
        <end position="429"/>
    </location>
</feature>
<dbReference type="EMBL" id="QGKV02000649">
    <property type="protein sequence ID" value="KAF3582381.1"/>
    <property type="molecule type" value="Genomic_DNA"/>
</dbReference>
<dbReference type="InterPro" id="IPR001229">
    <property type="entry name" value="Jacalin-like_lectin_dom"/>
</dbReference>
<sequence>MARMYRKLATCGGEGGSEWDDDVYEEGNRSSLPAVLILSRWCLLCSACSTGPVLSRKFLRFRRLVLHQRFICLPLRVGMDSQGVGSSHFRGEQRLEWTSKDVVAGPGLSSAVVDLIHRTCLLIHRTGTKFGFEDQGKKIVGFHGRSGDALDALGVYFVHDSLTTSLPPLYKLDAQGGIEGLIWDDGSYDAVKTLRICQDDCRIAYLEFEYDKGGKSEKFQHGVKGGTPAEFVLDYPDEYIKTVEATYDKPKLFQNTVITSLTFQTSKGRASFFGYKVGKKFVLEQKDRRLVGFHGTEGDAIDALGAYFAPIPAPTPLIPAKKLPSFEYIKGTSLVTGDDHGKMTLLGAEEFVLEDGEYLTALVGYYDKIFGVEEPVIISLQFKTNKRESSQFGMDSGEKFTLGENGQKIVGFHGQASDVIHSVGVTVVPITTE</sequence>
<organism evidence="4 5">
    <name type="scientific">Brassica cretica</name>
    <name type="common">Mustard</name>
    <dbReference type="NCBI Taxonomy" id="69181"/>
    <lineage>
        <taxon>Eukaryota</taxon>
        <taxon>Viridiplantae</taxon>
        <taxon>Streptophyta</taxon>
        <taxon>Embryophyta</taxon>
        <taxon>Tracheophyta</taxon>
        <taxon>Spermatophyta</taxon>
        <taxon>Magnoliopsida</taxon>
        <taxon>eudicotyledons</taxon>
        <taxon>Gunneridae</taxon>
        <taxon>Pentapetalae</taxon>
        <taxon>rosids</taxon>
        <taxon>malvids</taxon>
        <taxon>Brassicales</taxon>
        <taxon>Brassicaceae</taxon>
        <taxon>Brassiceae</taxon>
        <taxon>Brassica</taxon>
    </lineage>
</organism>
<dbReference type="Pfam" id="PF01419">
    <property type="entry name" value="Jacalin"/>
    <property type="match status" value="3"/>
</dbReference>
<keyword evidence="2" id="KW-0430">Lectin</keyword>
<feature type="domain" description="Jacalin-type lectin" evidence="3">
    <location>
        <begin position="124"/>
        <end position="159"/>
    </location>
</feature>
<reference evidence="4 5" key="1">
    <citation type="journal article" date="2020" name="BMC Genomics">
        <title>Intraspecific diversification of the crop wild relative Brassica cretica Lam. using demographic model selection.</title>
        <authorList>
            <person name="Kioukis A."/>
            <person name="Michalopoulou V.A."/>
            <person name="Briers L."/>
            <person name="Pirintsos S."/>
            <person name="Studholme D.J."/>
            <person name="Pavlidis P."/>
            <person name="Sarris P.F."/>
        </authorList>
    </citation>
    <scope>NUCLEOTIDE SEQUENCE [LARGE SCALE GENOMIC DNA]</scope>
    <source>
        <strain evidence="5">cv. PFS-1207/04</strain>
    </source>
</reference>
<gene>
    <name evidence="4" type="ORF">DY000_02028974</name>
</gene>
<evidence type="ECO:0000256" key="1">
    <source>
        <dbReference type="ARBA" id="ARBA00006568"/>
    </source>
</evidence>
<dbReference type="InterPro" id="IPR036404">
    <property type="entry name" value="Jacalin-like_lectin_dom_sf"/>
</dbReference>
<dbReference type="SMART" id="SM00915">
    <property type="entry name" value="Jacalin"/>
    <property type="match status" value="2"/>
</dbReference>
<protein>
    <recommendedName>
        <fullName evidence="3">Jacalin-type lectin domain-containing protein</fullName>
    </recommendedName>
</protein>
<evidence type="ECO:0000256" key="2">
    <source>
        <dbReference type="ARBA" id="ARBA00022734"/>
    </source>
</evidence>
<comment type="similarity">
    <text evidence="1">Belongs to the jacalin lectin family.</text>
</comment>
<proteinExistence type="inferred from homology"/>
<dbReference type="Gene3D" id="2.100.10.30">
    <property type="entry name" value="Jacalin-like lectin domain"/>
    <property type="match status" value="3"/>
</dbReference>
<name>A0ABQ7DXW7_BRACR</name>
<accession>A0ABQ7DXW7</accession>
<dbReference type="SUPFAM" id="SSF51101">
    <property type="entry name" value="Mannose-binding lectins"/>
    <property type="match status" value="3"/>
</dbReference>
<dbReference type="PANTHER" id="PTHR47293:SF27">
    <property type="entry name" value="JACALIN-TYPE LECTIN DOMAIN-CONTAINING PROTEIN"/>
    <property type="match status" value="1"/>
</dbReference>
<dbReference type="InterPro" id="IPR033734">
    <property type="entry name" value="Jacalin-like_lectin_dom_plant"/>
</dbReference>
<evidence type="ECO:0000313" key="4">
    <source>
        <dbReference type="EMBL" id="KAF3582381.1"/>
    </source>
</evidence>